<dbReference type="PANTHER" id="PTHR48079:SF6">
    <property type="entry name" value="NAD(P)-BINDING DOMAIN-CONTAINING PROTEIN-RELATED"/>
    <property type="match status" value="1"/>
</dbReference>
<dbReference type="SUPFAM" id="SSF51735">
    <property type="entry name" value="NAD(P)-binding Rossmann-fold domains"/>
    <property type="match status" value="1"/>
</dbReference>
<name>A0A1J1GSL3_PLAGA</name>
<dbReference type="GO" id="GO:0016787">
    <property type="term" value="F:hydrolase activity"/>
    <property type="evidence" value="ECO:0007669"/>
    <property type="project" value="UniProtKB-KW"/>
</dbReference>
<sequence>MRIFINNVNTYSGSCLCETFDEIGKKKTEIYGTLSENEKEENSIIYIYDNVKKIISKIPKDNIIKNILKCDLIIYDLHNTNIEEIEYIIRKLKYEKLNKKVTFILISSIMTWNKTKRKFIKKKIEEIKNNSGNNEELIENKNLENKNSLYEKNNTNDEDNESKYICIPQVFSESDYFKRMSSNYFEEYKSVETLILSLNSIKNLNTYVVASGLLYGNGENIFFSIFKNAWLSKDNHIIDKGNNYIPVIHIKGLCEYIKELYLSESTKKYLIAVDNEFITQKKLIETVANHISGNNNFINVPSNDCLFLENAEYLCVNLRFSCTNFYYNNEKKKKNSKKKKRSSSNDDENNKSETDEIKENEDDEEKEDEDEEEDDEEKEDEEEEEDEEKEDQEEEEDEEKEDEEEEEDEEKKKKEKKKKKKKKKKEEDEDEEEEEEEDEEEEKEEDDEEDEEEEEDEEKGEKDKEDEDEDEEEEEKKKEEKNNHIRKKKKKKYLIKFHCSDGFSKNISILSREFCEHRNLKVLKILILGPPGSGKSFIAKKICEHYNLTLCSTNSLIDEYKNNNYSFPDYYKKYLNELENEKKKNVKKIKLKLDDLSSIFYKKLENNECKFRGFVLDFFPRNYDEAKYFFENYCTNDEQIKKITGSNINLNKENHKYKKEKKKKNKNSENEKDEEENEEMEKNDEVEDEEKEEEETEEEEEEEEETEGEAEEDETDEKKDEDEEVKDEEKGEESYEDETKEENESNKSEISTNKSNNNNSLSNSDDSLKKNGTNRDTIISKKKKKKEKVIKYTNNLIMPEFIVILKAKEELCRKRMMNLPEEEIIKGHNDENGFERRFKKYTNENCRNDYFENDEKKTIEDYFIEKEIEVFNVNISEDSLLEDILTNIFIYIEKNKKFYNFLPSTDEILKKKLEQRELYLVDEKESVKKIEGDIVINEMNRNEELIKAEKKRQQLLLEHQQKYIHNQSVPLRFYLIKNILPILTDALIYICKTKPKNPCLHIAEYLLKNAHKYNVDEQDLDVIEETEKVKIEEELKEKNI</sequence>
<proteinExistence type="predicted"/>
<keyword evidence="3" id="KW-0378">Hydrolase</keyword>
<keyword evidence="1" id="KW-0175">Coiled coil</keyword>
<dbReference type="SUPFAM" id="SSF52540">
    <property type="entry name" value="P-loop containing nucleoside triphosphate hydrolases"/>
    <property type="match status" value="1"/>
</dbReference>
<dbReference type="VEuPathDB" id="PlasmoDB:PGAL8A_00005100"/>
<dbReference type="EMBL" id="CVMV01000033">
    <property type="protein sequence ID" value="CRG95286.1"/>
    <property type="molecule type" value="Genomic_DNA"/>
</dbReference>
<feature type="compositionally biased region" description="Basic residues" evidence="2">
    <location>
        <begin position="655"/>
        <end position="665"/>
    </location>
</feature>
<organism evidence="3 4">
    <name type="scientific">Plasmodium gallinaceum</name>
    <dbReference type="NCBI Taxonomy" id="5849"/>
    <lineage>
        <taxon>Eukaryota</taxon>
        <taxon>Sar</taxon>
        <taxon>Alveolata</taxon>
        <taxon>Apicomplexa</taxon>
        <taxon>Aconoidasida</taxon>
        <taxon>Haemosporida</taxon>
        <taxon>Plasmodiidae</taxon>
        <taxon>Plasmodium</taxon>
        <taxon>Plasmodium (Haemamoeba)</taxon>
    </lineage>
</organism>
<dbReference type="InterPro" id="IPR036291">
    <property type="entry name" value="NAD(P)-bd_dom_sf"/>
</dbReference>
<feature type="region of interest" description="Disordered" evidence="2">
    <location>
        <begin position="654"/>
        <end position="777"/>
    </location>
</feature>
<dbReference type="Pfam" id="PF05186">
    <property type="entry name" value="Dpy-30"/>
    <property type="match status" value="1"/>
</dbReference>
<feature type="compositionally biased region" description="Acidic residues" evidence="2">
    <location>
        <begin position="671"/>
        <end position="726"/>
    </location>
</feature>
<feature type="compositionally biased region" description="Acidic residues" evidence="2">
    <location>
        <begin position="427"/>
        <end position="474"/>
    </location>
</feature>
<protein>
    <submittedName>
        <fullName evidence="3">P-loop containing nucleoside triphosphate hydrolase, putative</fullName>
    </submittedName>
</protein>
<dbReference type="PANTHER" id="PTHR48079">
    <property type="entry name" value="PROTEIN YEEZ"/>
    <property type="match status" value="1"/>
</dbReference>
<dbReference type="InterPro" id="IPR051783">
    <property type="entry name" value="NAD(P)-dependent_oxidoreduct"/>
</dbReference>
<dbReference type="Proteomes" id="UP000220797">
    <property type="component" value="Unassembled WGS sequence"/>
</dbReference>
<evidence type="ECO:0000313" key="3">
    <source>
        <dbReference type="EMBL" id="CRG95286.1"/>
    </source>
</evidence>
<dbReference type="GeneID" id="39728573"/>
<dbReference type="InterPro" id="IPR027417">
    <property type="entry name" value="P-loop_NTPase"/>
</dbReference>
<dbReference type="OMA" id="GHVEDDF"/>
<feature type="compositionally biased region" description="Acidic residues" evidence="2">
    <location>
        <begin position="358"/>
        <end position="409"/>
    </location>
</feature>
<dbReference type="OrthoDB" id="10262413at2759"/>
<keyword evidence="4" id="KW-1185">Reference proteome</keyword>
<dbReference type="CDD" id="cd22967">
    <property type="entry name" value="DD_AK7"/>
    <property type="match status" value="1"/>
</dbReference>
<accession>A0A1J1GSL3</accession>
<feature type="compositionally biased region" description="Basic and acidic residues" evidence="2">
    <location>
        <begin position="348"/>
        <end position="357"/>
    </location>
</feature>
<dbReference type="GO" id="GO:0004029">
    <property type="term" value="F:aldehyde dehydrogenase (NAD+) activity"/>
    <property type="evidence" value="ECO:0007669"/>
    <property type="project" value="TreeGrafter"/>
</dbReference>
<evidence type="ECO:0000313" key="4">
    <source>
        <dbReference type="Proteomes" id="UP000220797"/>
    </source>
</evidence>
<dbReference type="RefSeq" id="XP_028528097.1">
    <property type="nucleotide sequence ID" value="XM_028671446.1"/>
</dbReference>
<dbReference type="Gene3D" id="3.40.50.300">
    <property type="entry name" value="P-loop containing nucleotide triphosphate hydrolases"/>
    <property type="match status" value="1"/>
</dbReference>
<comment type="caution">
    <text evidence="3">The sequence shown here is derived from an EMBL/GenBank/DDBJ whole genome shotgun (WGS) entry which is preliminary data.</text>
</comment>
<evidence type="ECO:0000256" key="2">
    <source>
        <dbReference type="SAM" id="MobiDB-lite"/>
    </source>
</evidence>
<dbReference type="Pfam" id="PF13207">
    <property type="entry name" value="AAA_17"/>
    <property type="match status" value="1"/>
</dbReference>
<feature type="region of interest" description="Disordered" evidence="2">
    <location>
        <begin position="336"/>
        <end position="409"/>
    </location>
</feature>
<feature type="compositionally biased region" description="Low complexity" evidence="2">
    <location>
        <begin position="748"/>
        <end position="765"/>
    </location>
</feature>
<dbReference type="GO" id="GO:0005737">
    <property type="term" value="C:cytoplasm"/>
    <property type="evidence" value="ECO:0007669"/>
    <property type="project" value="TreeGrafter"/>
</dbReference>
<dbReference type="Gene3D" id="1.20.890.10">
    <property type="entry name" value="cAMP-dependent protein kinase regulatory subunit, dimerization-anchoring domain"/>
    <property type="match status" value="1"/>
</dbReference>
<feature type="coiled-coil region" evidence="1">
    <location>
        <begin position="120"/>
        <end position="160"/>
    </location>
</feature>
<feature type="region of interest" description="Disordered" evidence="2">
    <location>
        <begin position="425"/>
        <end position="482"/>
    </location>
</feature>
<evidence type="ECO:0000256" key="1">
    <source>
        <dbReference type="SAM" id="Coils"/>
    </source>
</evidence>
<dbReference type="Gene3D" id="3.40.50.720">
    <property type="entry name" value="NAD(P)-binding Rossmann-like Domain"/>
    <property type="match status" value="1"/>
</dbReference>
<dbReference type="InterPro" id="IPR047499">
    <property type="entry name" value="DD_AK7"/>
</dbReference>
<gene>
    <name evidence="3" type="ORF">PGAL8A_00005100</name>
</gene>
<dbReference type="AlphaFoldDB" id="A0A1J1GSL3"/>
<dbReference type="InterPro" id="IPR007858">
    <property type="entry name" value="Dpy-30_motif"/>
</dbReference>
<reference evidence="3" key="1">
    <citation type="submission" date="2015-04" db="EMBL/GenBank/DDBJ databases">
        <authorList>
            <consortium name="Pathogen Informatics"/>
        </authorList>
    </citation>
    <scope>NUCLEOTIDE SEQUENCE [LARGE SCALE GENOMIC DNA]</scope>
    <source>
        <strain evidence="3">8A</strain>
    </source>
</reference>